<reference evidence="4 5" key="1">
    <citation type="submission" date="2018-05" db="EMBL/GenBank/DDBJ databases">
        <title>Zavarzinia sp. HR-AS.</title>
        <authorList>
            <person name="Lee Y."/>
            <person name="Jeon C.O."/>
        </authorList>
    </citation>
    <scope>NUCLEOTIDE SEQUENCE [LARGE SCALE GENOMIC DNA]</scope>
    <source>
        <strain evidence="4 5">HR-AS</strain>
    </source>
</reference>
<dbReference type="GO" id="GO:0120545">
    <property type="term" value="F:nucleic acid conformation isomerase activity"/>
    <property type="evidence" value="ECO:0007669"/>
    <property type="project" value="UniProtKB-ARBA"/>
</dbReference>
<feature type="domain" description="Large polyvalent protein-associated" evidence="3">
    <location>
        <begin position="774"/>
        <end position="890"/>
    </location>
</feature>
<feature type="domain" description="DdrB-like" evidence="2">
    <location>
        <begin position="347"/>
        <end position="473"/>
    </location>
</feature>
<proteinExistence type="predicted"/>
<feature type="region of interest" description="Disordered" evidence="1">
    <location>
        <begin position="722"/>
        <end position="745"/>
    </location>
</feature>
<dbReference type="AlphaFoldDB" id="A0A317ED76"/>
<name>A0A317ED76_9PROT</name>
<dbReference type="InterPro" id="IPR000629">
    <property type="entry name" value="RNA-helicase_DEAD-box_CS"/>
</dbReference>
<protein>
    <recommendedName>
        <fullName evidence="6">DdrB-like domain-containing protein</fullName>
    </recommendedName>
</protein>
<dbReference type="InterPro" id="IPR040824">
    <property type="entry name" value="LPD3"/>
</dbReference>
<comment type="caution">
    <text evidence="4">The sequence shown here is derived from an EMBL/GenBank/DDBJ whole genome shotgun (WGS) entry which is preliminary data.</text>
</comment>
<evidence type="ECO:0008006" key="6">
    <source>
        <dbReference type="Google" id="ProtNLM"/>
    </source>
</evidence>
<evidence type="ECO:0000313" key="5">
    <source>
        <dbReference type="Proteomes" id="UP000245461"/>
    </source>
</evidence>
<dbReference type="Pfam" id="PF18798">
    <property type="entry name" value="LPD3"/>
    <property type="match status" value="1"/>
</dbReference>
<organism evidence="4 5">
    <name type="scientific">Zavarzinia aquatilis</name>
    <dbReference type="NCBI Taxonomy" id="2211142"/>
    <lineage>
        <taxon>Bacteria</taxon>
        <taxon>Pseudomonadati</taxon>
        <taxon>Pseudomonadota</taxon>
        <taxon>Alphaproteobacteria</taxon>
        <taxon>Rhodospirillales</taxon>
        <taxon>Zavarziniaceae</taxon>
        <taxon>Zavarzinia</taxon>
    </lineage>
</organism>
<evidence type="ECO:0000256" key="1">
    <source>
        <dbReference type="SAM" id="MobiDB-lite"/>
    </source>
</evidence>
<gene>
    <name evidence="4" type="ORF">DKG74_04250</name>
</gene>
<keyword evidence="5" id="KW-1185">Reference proteome</keyword>
<sequence length="1049" mass="110853">MTGYTPLVPLGSRIDAMTPADFWQGALTQHYSTGGAIGASLADGFRSSFGLGTIVREGELPAGAPPAVTDVGDSAPLDPGMTREAGGWGPYRLQPDERAAYEARRAAAQPLTEDAWKASPWYREAIRWDSRMNPARAAALAEQWDRDNFRRTLADRTPTFAVQTIASIAGQALDPVNYVPFFGPAAKAAAAAKATAILGNAVAGRVIGTGLVASLDAVANTAAFGFASRQARGALGDDVSFNAMLAELGGAAVIGGVFGGIEGLAGSRAAALELAARRPAAVHAPLNEAVGALATGRDVALSPHAQAAIGEAGRAAGDLTLKPEPPAPSLPPIAARAIRDDVAITPSGRDVPVRYALVEARDLIASHGDDLQVNPRYPAAIQPRDRGRDASRLQVEGIARDLRPELLMEQPQADQGAPIVGADGVVESGNGRVIALRRVLAEGGERAQAYRQALAGRGYPVDGMEAPVLVRLRTSPLDEAGRAAFARDANTRATAAMSATEQALADARNLPDTALNLHEGGALTLGANRAFVRAVMDTIPETERGALLDAKGNLSREGLTRIENLLIARAYGAPDLLALFTEATDHNLRAIAGALLDVAPEWARMRALAATGQIDAAMDVTPRLVDAVRLVRRARAEGRNVAELAQQRDMFGGDLDPVTRAFLRLMFRDDSFIRPVGRDRLAEALAFYVGEAEKTQPGPGLFGEAAQPLRVLETAREKLYGGPARADESDTAEAPPPRPAKGEAGWRITPEEIAAHAPIEPVRLAPEWGDLTSQQRRQQAKDWIDANLRHRNLSNAEMGWSDITVGYKAASKLVSDRHKEDAIRPAVEQEAVRALPELLDRAILIETRADRKKDRNILAVHRLYAPLQLDGRLYRVLLTIKDTTAGRRFYDHRLTEIVEVGAVTTEGGAPSAEGAARLGPSPTSSVSLENLLAGVNFDDAVPVLPDRLSDLAPARDVSYAAPPPPPPDAGAAAAAATTGKPEALTDLAADLGVDPASGAYPEEIEIENLRAEGRLTEEQRALLDEADRAFDQAGASADALEAAIACGKV</sequence>
<dbReference type="RefSeq" id="WP_109902981.1">
    <property type="nucleotide sequence ID" value="NZ_QGLE01000002.1"/>
</dbReference>
<evidence type="ECO:0000259" key="2">
    <source>
        <dbReference type="Pfam" id="PF18763"/>
    </source>
</evidence>
<evidence type="ECO:0000313" key="4">
    <source>
        <dbReference type="EMBL" id="PWR24987.1"/>
    </source>
</evidence>
<dbReference type="OrthoDB" id="9805070at2"/>
<evidence type="ECO:0000259" key="3">
    <source>
        <dbReference type="Pfam" id="PF18798"/>
    </source>
</evidence>
<dbReference type="Pfam" id="PF18763">
    <property type="entry name" value="ddrB-ParB"/>
    <property type="match status" value="1"/>
</dbReference>
<accession>A0A317ED76</accession>
<dbReference type="EMBL" id="QGLE01000002">
    <property type="protein sequence ID" value="PWR24987.1"/>
    <property type="molecule type" value="Genomic_DNA"/>
</dbReference>
<dbReference type="PROSITE" id="PS00039">
    <property type="entry name" value="DEAD_ATP_HELICASE"/>
    <property type="match status" value="1"/>
</dbReference>
<dbReference type="InterPro" id="IPR041398">
    <property type="entry name" value="DdrB_dom"/>
</dbReference>
<feature type="region of interest" description="Disordered" evidence="1">
    <location>
        <begin position="956"/>
        <end position="978"/>
    </location>
</feature>
<dbReference type="Proteomes" id="UP000245461">
    <property type="component" value="Unassembled WGS sequence"/>
</dbReference>